<dbReference type="InterPro" id="IPR029058">
    <property type="entry name" value="AB_hydrolase_fold"/>
</dbReference>
<organism evidence="2 3">
    <name type="scientific">Microbacterium pumilum</name>
    <dbReference type="NCBI Taxonomy" id="344165"/>
    <lineage>
        <taxon>Bacteria</taxon>
        <taxon>Bacillati</taxon>
        <taxon>Actinomycetota</taxon>
        <taxon>Actinomycetes</taxon>
        <taxon>Micrococcales</taxon>
        <taxon>Microbacteriaceae</taxon>
        <taxon>Microbacterium</taxon>
    </lineage>
</organism>
<dbReference type="GO" id="GO:0016787">
    <property type="term" value="F:hydrolase activity"/>
    <property type="evidence" value="ECO:0007669"/>
    <property type="project" value="UniProtKB-KW"/>
</dbReference>
<gene>
    <name evidence="2" type="ORF">GCM10009777_16860</name>
</gene>
<comment type="caution">
    <text evidence="2">The sequence shown here is derived from an EMBL/GenBank/DDBJ whole genome shotgun (WGS) entry which is preliminary data.</text>
</comment>
<dbReference type="SUPFAM" id="SSF53474">
    <property type="entry name" value="alpha/beta-Hydrolases"/>
    <property type="match status" value="1"/>
</dbReference>
<evidence type="ECO:0000313" key="2">
    <source>
        <dbReference type="EMBL" id="GAA1983606.1"/>
    </source>
</evidence>
<dbReference type="PANTHER" id="PTHR43433:SF5">
    <property type="entry name" value="AB HYDROLASE-1 DOMAIN-CONTAINING PROTEIN"/>
    <property type="match status" value="1"/>
</dbReference>
<evidence type="ECO:0000259" key="1">
    <source>
        <dbReference type="Pfam" id="PF12697"/>
    </source>
</evidence>
<reference evidence="2 3" key="1">
    <citation type="journal article" date="2019" name="Int. J. Syst. Evol. Microbiol.">
        <title>The Global Catalogue of Microorganisms (GCM) 10K type strain sequencing project: providing services to taxonomists for standard genome sequencing and annotation.</title>
        <authorList>
            <consortium name="The Broad Institute Genomics Platform"/>
            <consortium name="The Broad Institute Genome Sequencing Center for Infectious Disease"/>
            <person name="Wu L."/>
            <person name="Ma J."/>
        </authorList>
    </citation>
    <scope>NUCLEOTIDE SEQUENCE [LARGE SCALE GENOMIC DNA]</scope>
    <source>
        <strain evidence="2 3">JCM 14902</strain>
    </source>
</reference>
<dbReference type="RefSeq" id="WP_344060415.1">
    <property type="nucleotide sequence ID" value="NZ_BAAAOH010000001.1"/>
</dbReference>
<accession>A0ABN2SBU1</accession>
<keyword evidence="3" id="KW-1185">Reference proteome</keyword>
<dbReference type="PANTHER" id="PTHR43433">
    <property type="entry name" value="HYDROLASE, ALPHA/BETA FOLD FAMILY PROTEIN"/>
    <property type="match status" value="1"/>
</dbReference>
<dbReference type="InterPro" id="IPR050471">
    <property type="entry name" value="AB_hydrolase"/>
</dbReference>
<name>A0ABN2SBU1_9MICO</name>
<dbReference type="EMBL" id="BAAAOH010000001">
    <property type="protein sequence ID" value="GAA1983606.1"/>
    <property type="molecule type" value="Genomic_DNA"/>
</dbReference>
<sequence length="275" mass="28773">MTITETPTTVRSADGTEIATYRAGAGPTIILIDPALSSHTGSAKLSAALARAFSVVSYDRRGRDASGDRHPDSADPAREVEDIAALIDAAGGRALLFGTSSGAALALEAASRLGDRVIGLVAYEPPFICDDSHPPLAADLPARVAASVAAGDRSGAVRTFFIEAIGMPRFAVAIMRMLPLWRHAKGLAHTLRYDFAVLDGTQQGGSLPVDRWSGLSAPTIVMVGSKSETFFHHTARALADALPTVEYESLEGAHHGSPEMSPGSIAARIIERFGS</sequence>
<dbReference type="InterPro" id="IPR000073">
    <property type="entry name" value="AB_hydrolase_1"/>
</dbReference>
<dbReference type="Proteomes" id="UP001500326">
    <property type="component" value="Unassembled WGS sequence"/>
</dbReference>
<dbReference type="Gene3D" id="3.40.50.1820">
    <property type="entry name" value="alpha/beta hydrolase"/>
    <property type="match status" value="1"/>
</dbReference>
<protein>
    <submittedName>
        <fullName evidence="2">Alpha/beta hydrolase</fullName>
    </submittedName>
</protein>
<evidence type="ECO:0000313" key="3">
    <source>
        <dbReference type="Proteomes" id="UP001500326"/>
    </source>
</evidence>
<keyword evidence="2" id="KW-0378">Hydrolase</keyword>
<proteinExistence type="predicted"/>
<feature type="domain" description="AB hydrolase-1" evidence="1">
    <location>
        <begin position="42"/>
        <end position="266"/>
    </location>
</feature>
<dbReference type="Pfam" id="PF12697">
    <property type="entry name" value="Abhydrolase_6"/>
    <property type="match status" value="1"/>
</dbReference>